<accession>A0A537IR26</accession>
<feature type="domain" description="Pseudouridine synthase II N-terminal" evidence="6">
    <location>
        <begin position="32"/>
        <end position="183"/>
    </location>
</feature>
<evidence type="ECO:0000313" key="9">
    <source>
        <dbReference type="Proteomes" id="UP000318834"/>
    </source>
</evidence>
<comment type="similarity">
    <text evidence="2 5">Belongs to the pseudouridine synthase TruB family. Type 1 subfamily.</text>
</comment>
<dbReference type="EMBL" id="VBAP01000067">
    <property type="protein sequence ID" value="TMI73754.1"/>
    <property type="molecule type" value="Genomic_DNA"/>
</dbReference>
<sequence length="308" mass="33670">MNTAARLTSLDGILNVCKPVGMTSHDVVDAVRRLAGTRRVGHTGTLDPGASGVLVLALEHATRIAEFLADVDKEYRVEITFGRSTDSGDAYGRTVREASPVGPTAEHVAGVLPRFVGEIQQIPPMASAVHVGGRRLYELSRQGAVVEVPPRRVHIYALDLKEFFPASPPRAMLHVACSKGTYIRRLCSDLGDALDCGAYASFMVRTRVGRYEIASSATLEELQALAEQERFREALLPMDDALSEFPAVDLLPPQRQAAVHGQPIPLFRVAHWQRLLGAKVVRLRDAGRLLALARVEEGLLKPFKVLRD</sequence>
<organism evidence="8 9">
    <name type="scientific">Candidatus Segetimicrobium genomatis</name>
    <dbReference type="NCBI Taxonomy" id="2569760"/>
    <lineage>
        <taxon>Bacteria</taxon>
        <taxon>Bacillati</taxon>
        <taxon>Candidatus Sysuimicrobiota</taxon>
        <taxon>Candidatus Sysuimicrobiia</taxon>
        <taxon>Candidatus Sysuimicrobiales</taxon>
        <taxon>Candidatus Segetimicrobiaceae</taxon>
        <taxon>Candidatus Segetimicrobium</taxon>
    </lineage>
</organism>
<name>A0A537IR26_9BACT</name>
<dbReference type="GO" id="GO:0003723">
    <property type="term" value="F:RNA binding"/>
    <property type="evidence" value="ECO:0007669"/>
    <property type="project" value="InterPro"/>
</dbReference>
<dbReference type="NCBIfam" id="TIGR00431">
    <property type="entry name" value="TruB"/>
    <property type="match status" value="1"/>
</dbReference>
<keyword evidence="3 5" id="KW-0819">tRNA processing</keyword>
<keyword evidence="4 5" id="KW-0413">Isomerase</keyword>
<dbReference type="GO" id="GO:0031119">
    <property type="term" value="P:tRNA pseudouridine synthesis"/>
    <property type="evidence" value="ECO:0007669"/>
    <property type="project" value="UniProtKB-UniRule"/>
</dbReference>
<comment type="caution">
    <text evidence="8">The sequence shown here is derived from an EMBL/GenBank/DDBJ whole genome shotgun (WGS) entry which is preliminary data.</text>
</comment>
<feature type="active site" description="Nucleophile" evidence="5">
    <location>
        <position position="47"/>
    </location>
</feature>
<dbReference type="Gene3D" id="3.30.2350.10">
    <property type="entry name" value="Pseudouridine synthase"/>
    <property type="match status" value="1"/>
</dbReference>
<dbReference type="Pfam" id="PF01509">
    <property type="entry name" value="TruB_N"/>
    <property type="match status" value="1"/>
</dbReference>
<dbReference type="SUPFAM" id="SSF55120">
    <property type="entry name" value="Pseudouridine synthase"/>
    <property type="match status" value="1"/>
</dbReference>
<dbReference type="Proteomes" id="UP000318834">
    <property type="component" value="Unassembled WGS sequence"/>
</dbReference>
<evidence type="ECO:0000259" key="7">
    <source>
        <dbReference type="Pfam" id="PF16198"/>
    </source>
</evidence>
<dbReference type="Pfam" id="PF16198">
    <property type="entry name" value="TruB_C_2"/>
    <property type="match status" value="1"/>
</dbReference>
<dbReference type="HAMAP" id="MF_01080">
    <property type="entry name" value="TruB_bact"/>
    <property type="match status" value="1"/>
</dbReference>
<evidence type="ECO:0000256" key="5">
    <source>
        <dbReference type="HAMAP-Rule" id="MF_01080"/>
    </source>
</evidence>
<dbReference type="InterPro" id="IPR002501">
    <property type="entry name" value="PsdUridine_synth_N"/>
</dbReference>
<evidence type="ECO:0000259" key="6">
    <source>
        <dbReference type="Pfam" id="PF01509"/>
    </source>
</evidence>
<dbReference type="InterPro" id="IPR032819">
    <property type="entry name" value="TruB_C"/>
</dbReference>
<dbReference type="PANTHER" id="PTHR13767">
    <property type="entry name" value="TRNA-PSEUDOURIDINE SYNTHASE"/>
    <property type="match status" value="1"/>
</dbReference>
<evidence type="ECO:0000313" key="8">
    <source>
        <dbReference type="EMBL" id="TMI73754.1"/>
    </source>
</evidence>
<gene>
    <name evidence="5 8" type="primary">truB</name>
    <name evidence="8" type="ORF">E6H05_09200</name>
</gene>
<dbReference type="CDD" id="cd02573">
    <property type="entry name" value="PseudoU_synth_EcTruB"/>
    <property type="match status" value="1"/>
</dbReference>
<dbReference type="InterPro" id="IPR020103">
    <property type="entry name" value="PsdUridine_synth_cat_dom_sf"/>
</dbReference>
<evidence type="ECO:0000256" key="4">
    <source>
        <dbReference type="ARBA" id="ARBA00023235"/>
    </source>
</evidence>
<dbReference type="AlphaFoldDB" id="A0A537IR26"/>
<evidence type="ECO:0000256" key="2">
    <source>
        <dbReference type="ARBA" id="ARBA00005642"/>
    </source>
</evidence>
<dbReference type="EC" id="5.4.99.25" evidence="5"/>
<dbReference type="GO" id="GO:1990481">
    <property type="term" value="P:mRNA pseudouridine synthesis"/>
    <property type="evidence" value="ECO:0007669"/>
    <property type="project" value="TreeGrafter"/>
</dbReference>
<evidence type="ECO:0000256" key="1">
    <source>
        <dbReference type="ARBA" id="ARBA00000385"/>
    </source>
</evidence>
<dbReference type="GO" id="GO:0160148">
    <property type="term" value="F:tRNA pseudouridine(55) synthase activity"/>
    <property type="evidence" value="ECO:0007669"/>
    <property type="project" value="UniProtKB-EC"/>
</dbReference>
<dbReference type="PANTHER" id="PTHR13767:SF2">
    <property type="entry name" value="PSEUDOURIDYLATE SYNTHASE TRUB1"/>
    <property type="match status" value="1"/>
</dbReference>
<proteinExistence type="inferred from homology"/>
<protein>
    <recommendedName>
        <fullName evidence="5">tRNA pseudouridine synthase B</fullName>
        <ecNumber evidence="5">5.4.99.25</ecNumber>
    </recommendedName>
    <alternativeName>
        <fullName evidence="5">tRNA pseudouridine(55) synthase</fullName>
        <shortName evidence="5">Psi55 synthase</shortName>
    </alternativeName>
    <alternativeName>
        <fullName evidence="5">tRNA pseudouridylate synthase</fullName>
    </alternativeName>
    <alternativeName>
        <fullName evidence="5">tRNA-uridine isomerase</fullName>
    </alternativeName>
</protein>
<comment type="function">
    <text evidence="5">Responsible for synthesis of pseudouridine from uracil-55 in the psi GC loop of transfer RNAs.</text>
</comment>
<comment type="catalytic activity">
    <reaction evidence="1 5">
        <text>uridine(55) in tRNA = pseudouridine(55) in tRNA</text>
        <dbReference type="Rhea" id="RHEA:42532"/>
        <dbReference type="Rhea" id="RHEA-COMP:10101"/>
        <dbReference type="Rhea" id="RHEA-COMP:10102"/>
        <dbReference type="ChEBI" id="CHEBI:65314"/>
        <dbReference type="ChEBI" id="CHEBI:65315"/>
        <dbReference type="EC" id="5.4.99.25"/>
    </reaction>
</comment>
<reference evidence="8 9" key="1">
    <citation type="journal article" date="2019" name="Nat. Microbiol.">
        <title>Mediterranean grassland soil C-N compound turnover is dependent on rainfall and depth, and is mediated by genomically divergent microorganisms.</title>
        <authorList>
            <person name="Diamond S."/>
            <person name="Andeer P.F."/>
            <person name="Li Z."/>
            <person name="Crits-Christoph A."/>
            <person name="Burstein D."/>
            <person name="Anantharaman K."/>
            <person name="Lane K.R."/>
            <person name="Thomas B.C."/>
            <person name="Pan C."/>
            <person name="Northen T.R."/>
            <person name="Banfield J.F."/>
        </authorList>
    </citation>
    <scope>NUCLEOTIDE SEQUENCE [LARGE SCALE GENOMIC DNA]</scope>
    <source>
        <strain evidence="8">NP_8</strain>
    </source>
</reference>
<evidence type="ECO:0000256" key="3">
    <source>
        <dbReference type="ARBA" id="ARBA00022694"/>
    </source>
</evidence>
<feature type="domain" description="tRNA pseudouridylate synthase B C-terminal" evidence="7">
    <location>
        <begin position="184"/>
        <end position="242"/>
    </location>
</feature>
<dbReference type="InterPro" id="IPR014780">
    <property type="entry name" value="tRNA_psdUridine_synth_TruB"/>
</dbReference>